<evidence type="ECO:0000256" key="1">
    <source>
        <dbReference type="SAM" id="SignalP"/>
    </source>
</evidence>
<dbReference type="KEGG" id="swd:Swoo_2080"/>
<dbReference type="eggNOG" id="COG0834">
    <property type="taxonomic scope" value="Bacteria"/>
</dbReference>
<dbReference type="Proteomes" id="UP000002168">
    <property type="component" value="Chromosome"/>
</dbReference>
<evidence type="ECO:0000313" key="3">
    <source>
        <dbReference type="Proteomes" id="UP000002168"/>
    </source>
</evidence>
<dbReference type="Gene3D" id="3.40.190.10">
    <property type="entry name" value="Periplasmic binding protein-like II"/>
    <property type="match status" value="2"/>
</dbReference>
<gene>
    <name evidence="2" type="ordered locus">Swoo_2080</name>
</gene>
<organism evidence="2 3">
    <name type="scientific">Shewanella woodyi (strain ATCC 51908 / MS32)</name>
    <dbReference type="NCBI Taxonomy" id="392500"/>
    <lineage>
        <taxon>Bacteria</taxon>
        <taxon>Pseudomonadati</taxon>
        <taxon>Pseudomonadota</taxon>
        <taxon>Gammaproteobacteria</taxon>
        <taxon>Alteromonadales</taxon>
        <taxon>Shewanellaceae</taxon>
        <taxon>Shewanella</taxon>
    </lineage>
</organism>
<dbReference type="STRING" id="392500.Swoo_2080"/>
<dbReference type="EMBL" id="CP000961">
    <property type="protein sequence ID" value="ACA86364.1"/>
    <property type="molecule type" value="Genomic_DNA"/>
</dbReference>
<feature type="signal peptide" evidence="1">
    <location>
        <begin position="1"/>
        <end position="21"/>
    </location>
</feature>
<dbReference type="AlphaFoldDB" id="B1KRF7"/>
<sequence length="261" mass="29690" precursor="true">MIKLRHWFSLCGLLISSASHSALLNAKPLTYFVIAHQAEPFQIVDDTGQHQGIISDIITSILRGSRTNLIHKTYPFKRMLFMMEKENQSHWISYGSPAWKHSDGVEIQNNRLSQHPLFYVSHQLITDKDTDLHFSKIEDLFGQTLITLKGFSYPGLDSYLIKGQIKHIQVGSHEHALKALKTGRGVAFVAMKNRALYTLKTLGLEIDEYAFIDFSSVISSYPIHLSYSEGLPEPLIKQIETKIVELSSSGKITDIIRRYQM</sequence>
<protein>
    <submittedName>
        <fullName evidence="2">Conserved hypothetical amino acid ABC transporter</fullName>
    </submittedName>
</protein>
<proteinExistence type="predicted"/>
<dbReference type="HOGENOM" id="CLU_088519_0_0_6"/>
<dbReference type="SUPFAM" id="SSF53850">
    <property type="entry name" value="Periplasmic binding protein-like II"/>
    <property type="match status" value="1"/>
</dbReference>
<accession>B1KRF7</accession>
<reference evidence="2 3" key="1">
    <citation type="submission" date="2008-02" db="EMBL/GenBank/DDBJ databases">
        <title>Complete sequence of Shewanella woodyi ATCC 51908.</title>
        <authorList>
            <consortium name="US DOE Joint Genome Institute"/>
            <person name="Copeland A."/>
            <person name="Lucas S."/>
            <person name="Lapidus A."/>
            <person name="Glavina del Rio T."/>
            <person name="Dalin E."/>
            <person name="Tice H."/>
            <person name="Bruce D."/>
            <person name="Goodwin L."/>
            <person name="Pitluck S."/>
            <person name="Sims D."/>
            <person name="Brettin T."/>
            <person name="Detter J.C."/>
            <person name="Han C."/>
            <person name="Kuske C.R."/>
            <person name="Schmutz J."/>
            <person name="Larimer F."/>
            <person name="Land M."/>
            <person name="Hauser L."/>
            <person name="Kyrpides N."/>
            <person name="Lykidis A."/>
            <person name="Zhao J.-S."/>
            <person name="Richardson P."/>
        </authorList>
    </citation>
    <scope>NUCLEOTIDE SEQUENCE [LARGE SCALE GENOMIC DNA]</scope>
    <source>
        <strain evidence="3">ATCC 51908 / MS32</strain>
    </source>
</reference>
<keyword evidence="3" id="KW-1185">Reference proteome</keyword>
<feature type="chain" id="PRO_5002767316" evidence="1">
    <location>
        <begin position="22"/>
        <end position="261"/>
    </location>
</feature>
<evidence type="ECO:0000313" key="2">
    <source>
        <dbReference type="EMBL" id="ACA86364.1"/>
    </source>
</evidence>
<keyword evidence="1" id="KW-0732">Signal</keyword>
<name>B1KRF7_SHEWM</name>